<sequence length="368" mass="42888">MGEKVASPFVAKMIGDWYGYIKKQDILKAENKRKEIVKAFENMEEDQNVLLYFNLIDSRYKMMAQEFEGSKDLLKQIDIEEKQKTDDMIQYYYFFFNGMYEFYKNRFSDAINYYHIAETRLRNVPDELERAEFNYQLAIAYYKIAQNHFSINHAKKALESFKSADLQESRVATTLMVIASNKMDLTQFKQAESTLKDAINLAAASNLDLPQALGYLNLGICYERQGKLQQALNSFQNVLSIELKKPHKTLYMRTKYMLARVLFQLDKTAQGLDAYNESLMLANELSDIAYIAKLNIIHSLYVTDDETHLDAALNVLKNQKLWKDAAELSIMAARFYKKQDNHKLASKYFDEGLESQAKKLTWMEEEAE</sequence>
<dbReference type="InterPro" id="IPR019734">
    <property type="entry name" value="TPR_rpt"/>
</dbReference>
<reference evidence="2 3" key="1">
    <citation type="submission" date="2022-05" db="EMBL/GenBank/DDBJ databases">
        <title>Genome Sequencing of Bee-Associated Microbes.</title>
        <authorList>
            <person name="Dunlap C."/>
        </authorList>
    </citation>
    <scope>NUCLEOTIDE SEQUENCE [LARGE SCALE GENOMIC DNA]</scope>
    <source>
        <strain evidence="2 3">CBP-1093</strain>
    </source>
</reference>
<keyword evidence="1" id="KW-0802">TPR repeat</keyword>
<dbReference type="Gene3D" id="1.25.40.10">
    <property type="entry name" value="Tetratricopeptide repeat domain"/>
    <property type="match status" value="1"/>
</dbReference>
<gene>
    <name evidence="2" type="ORF">M5W27_02490</name>
</gene>
<evidence type="ECO:0000313" key="3">
    <source>
        <dbReference type="Proteomes" id="UP001527057"/>
    </source>
</evidence>
<dbReference type="SMART" id="SM00028">
    <property type="entry name" value="TPR"/>
    <property type="match status" value="5"/>
</dbReference>
<proteinExistence type="predicted"/>
<dbReference type="RefSeq" id="WP_242059732.1">
    <property type="nucleotide sequence ID" value="NZ_JAMDMH010000007.1"/>
</dbReference>
<dbReference type="InterPro" id="IPR011990">
    <property type="entry name" value="TPR-like_helical_dom_sf"/>
</dbReference>
<dbReference type="Proteomes" id="UP001527057">
    <property type="component" value="Unassembled WGS sequence"/>
</dbReference>
<dbReference type="SUPFAM" id="SSF48452">
    <property type="entry name" value="TPR-like"/>
    <property type="match status" value="2"/>
</dbReference>
<feature type="repeat" description="TPR" evidence="1">
    <location>
        <begin position="212"/>
        <end position="245"/>
    </location>
</feature>
<keyword evidence="3" id="KW-1185">Reference proteome</keyword>
<dbReference type="Pfam" id="PF18801">
    <property type="entry name" value="RapH_N"/>
    <property type="match status" value="1"/>
</dbReference>
<evidence type="ECO:0000313" key="2">
    <source>
        <dbReference type="EMBL" id="MCY9574705.1"/>
    </source>
</evidence>
<evidence type="ECO:0000256" key="1">
    <source>
        <dbReference type="PROSITE-ProRule" id="PRU00339"/>
    </source>
</evidence>
<organism evidence="2 3">
    <name type="scientific">Bacillus xiamenensis</name>
    <dbReference type="NCBI Taxonomy" id="1178537"/>
    <lineage>
        <taxon>Bacteria</taxon>
        <taxon>Bacillati</taxon>
        <taxon>Bacillota</taxon>
        <taxon>Bacilli</taxon>
        <taxon>Bacillales</taxon>
        <taxon>Bacillaceae</taxon>
        <taxon>Bacillus</taxon>
    </lineage>
</organism>
<dbReference type="Pfam" id="PF13424">
    <property type="entry name" value="TPR_12"/>
    <property type="match status" value="1"/>
</dbReference>
<accession>A0ABT4EZR4</accession>
<dbReference type="PROSITE" id="PS50005">
    <property type="entry name" value="TPR"/>
    <property type="match status" value="1"/>
</dbReference>
<name>A0ABT4EZR4_9BACI</name>
<comment type="caution">
    <text evidence="2">The sequence shown here is derived from an EMBL/GenBank/DDBJ whole genome shotgun (WGS) entry which is preliminary data.</text>
</comment>
<dbReference type="EMBL" id="JAMDMH010000007">
    <property type="protein sequence ID" value="MCY9574705.1"/>
    <property type="molecule type" value="Genomic_DNA"/>
</dbReference>
<protein>
    <submittedName>
        <fullName evidence="2">Tetratricopeptide repeat protein</fullName>
    </submittedName>
</protein>